<dbReference type="OrthoDB" id="5632at2759"/>
<feature type="compositionally biased region" description="Basic and acidic residues" evidence="2">
    <location>
        <begin position="40"/>
        <end position="51"/>
    </location>
</feature>
<dbReference type="Proteomes" id="UP000663846">
    <property type="component" value="Unassembled WGS sequence"/>
</dbReference>
<evidence type="ECO:0000313" key="4">
    <source>
        <dbReference type="Proteomes" id="UP000663846"/>
    </source>
</evidence>
<dbReference type="AlphaFoldDB" id="A0A8H2W5J0"/>
<evidence type="ECO:0000256" key="1">
    <source>
        <dbReference type="SAM" id="Coils"/>
    </source>
</evidence>
<evidence type="ECO:0000313" key="3">
    <source>
        <dbReference type="EMBL" id="CAE6336954.1"/>
    </source>
</evidence>
<proteinExistence type="predicted"/>
<accession>A0A8H2W5J0</accession>
<feature type="region of interest" description="Disordered" evidence="2">
    <location>
        <begin position="1"/>
        <end position="33"/>
    </location>
</feature>
<gene>
    <name evidence="3" type="ORF">RDB_LOCUS1212</name>
</gene>
<keyword evidence="1" id="KW-0175">Coiled coil</keyword>
<feature type="coiled-coil region" evidence="1">
    <location>
        <begin position="60"/>
        <end position="132"/>
    </location>
</feature>
<dbReference type="PANTHER" id="PTHR40462:SF1">
    <property type="entry name" value="EXPRESSED PROTEIN"/>
    <property type="match status" value="1"/>
</dbReference>
<reference evidence="3" key="1">
    <citation type="submission" date="2021-01" db="EMBL/GenBank/DDBJ databases">
        <authorList>
            <person name="Kaushik A."/>
        </authorList>
    </citation>
    <scope>NUCLEOTIDE SEQUENCE</scope>
    <source>
        <strain evidence="3">AG1-1C</strain>
    </source>
</reference>
<sequence>MAETASTWSLGGLKDALMGGNKGSATEEEKNQATLNAALREETKLKEERGEATSGWRKMLADMTKDKDDLDEEIKKLEQELAELKADEADDTLTEKIAARFDGSRDARTAKITELETKIAELKKQEAEKQEGWKGKLKDIFDGEDEEGKERLKQEVNKEASWRDKLGGQFFGAPKEEPKKEEFSLAGKLNELAGGGKKSEANEDKLDKVVDLYQEHVLKQGPQDNESAFEQAKDEQISDAIRAGFRMVTGKELPLKDKEH</sequence>
<name>A0A8H2W5J0_9AGAM</name>
<protein>
    <submittedName>
        <fullName evidence="3">Uncharacterized protein</fullName>
    </submittedName>
</protein>
<dbReference type="PANTHER" id="PTHR40462">
    <property type="entry name" value="CHROMOSOME 1, WHOLE GENOME SHOTGUN SEQUENCE"/>
    <property type="match status" value="1"/>
</dbReference>
<organism evidence="3 4">
    <name type="scientific">Rhizoctonia solani</name>
    <dbReference type="NCBI Taxonomy" id="456999"/>
    <lineage>
        <taxon>Eukaryota</taxon>
        <taxon>Fungi</taxon>
        <taxon>Dikarya</taxon>
        <taxon>Basidiomycota</taxon>
        <taxon>Agaricomycotina</taxon>
        <taxon>Agaricomycetes</taxon>
        <taxon>Cantharellales</taxon>
        <taxon>Ceratobasidiaceae</taxon>
        <taxon>Rhizoctonia</taxon>
    </lineage>
</organism>
<dbReference type="EMBL" id="CAJMWS010000014">
    <property type="protein sequence ID" value="CAE6336954.1"/>
    <property type="molecule type" value="Genomic_DNA"/>
</dbReference>
<evidence type="ECO:0000256" key="2">
    <source>
        <dbReference type="SAM" id="MobiDB-lite"/>
    </source>
</evidence>
<comment type="caution">
    <text evidence="3">The sequence shown here is derived from an EMBL/GenBank/DDBJ whole genome shotgun (WGS) entry which is preliminary data.</text>
</comment>
<feature type="region of interest" description="Disordered" evidence="2">
    <location>
        <begin position="40"/>
        <end position="59"/>
    </location>
</feature>